<dbReference type="InterPro" id="IPR029055">
    <property type="entry name" value="Ntn_hydrolases_N"/>
</dbReference>
<gene>
    <name evidence="1" type="ORF">A2161_21530</name>
</gene>
<dbReference type="AlphaFoldDB" id="A0A1F7RR08"/>
<comment type="caution">
    <text evidence="1">The sequence shown here is derived from an EMBL/GenBank/DDBJ whole genome shotgun (WGS) entry which is preliminary data.</text>
</comment>
<dbReference type="Gene3D" id="3.60.20.10">
    <property type="entry name" value="Glutamine Phosphoribosylpyrophosphate, subunit 1, domain 1"/>
    <property type="match status" value="1"/>
</dbReference>
<evidence type="ECO:0000313" key="2">
    <source>
        <dbReference type="Proteomes" id="UP000179266"/>
    </source>
</evidence>
<evidence type="ECO:0000313" key="1">
    <source>
        <dbReference type="EMBL" id="OGL43578.1"/>
    </source>
</evidence>
<dbReference type="Proteomes" id="UP000179266">
    <property type="component" value="Unassembled WGS sequence"/>
</dbReference>
<proteinExistence type="predicted"/>
<dbReference type="EMBL" id="MGDD01000264">
    <property type="protein sequence ID" value="OGL43578.1"/>
    <property type="molecule type" value="Genomic_DNA"/>
</dbReference>
<name>A0A1F7RR08_9BACT</name>
<protein>
    <submittedName>
        <fullName evidence="1">Uncharacterized protein</fullName>
    </submittedName>
</protein>
<organism evidence="1 2">
    <name type="scientific">Candidatus Schekmanbacteria bacterium RBG_13_48_7</name>
    <dbReference type="NCBI Taxonomy" id="1817878"/>
    <lineage>
        <taxon>Bacteria</taxon>
        <taxon>Candidatus Schekmaniibacteriota</taxon>
    </lineage>
</organism>
<dbReference type="SUPFAM" id="SSF56235">
    <property type="entry name" value="N-terminal nucleophile aminohydrolases (Ntn hydrolases)"/>
    <property type="match status" value="1"/>
</dbReference>
<sequence>MTSINALRINRNLGIMVCDEQRHWNPERLKIYAADKIRLVVPPEITERYRLVAAYGNTGTSSIGDELRLTIYREIENFYHSQCEHEGHPPEKFMSIEDIASFVFKIITRTKIQHIDSELLYNFGFTTEDFFSGKFKNKDGKSIDIQDEKVIERAHELISGKSDPIKFHAVFNNAGIVAGYDPDNGFSSYLFSMRENFWEPVYGGFVAQGSGSDSANFVLGSLFSERPLLHQNAPMDQIDAIIRLLLAVDKAARNNLGVGGYFNILIFDGNAKNPLDILRQINDHRSKLASETVRAFEAGLLHDSDVREILDGILFHNKDCQWGETRMWEGTPDKLHLHRFLRGYSIFENV</sequence>
<accession>A0A1F7RR08</accession>
<reference evidence="1 2" key="1">
    <citation type="journal article" date="2016" name="Nat. Commun.">
        <title>Thousands of microbial genomes shed light on interconnected biogeochemical processes in an aquifer system.</title>
        <authorList>
            <person name="Anantharaman K."/>
            <person name="Brown C.T."/>
            <person name="Hug L.A."/>
            <person name="Sharon I."/>
            <person name="Castelle C.J."/>
            <person name="Probst A.J."/>
            <person name="Thomas B.C."/>
            <person name="Singh A."/>
            <person name="Wilkins M.J."/>
            <person name="Karaoz U."/>
            <person name="Brodie E.L."/>
            <person name="Williams K.H."/>
            <person name="Hubbard S.S."/>
            <person name="Banfield J.F."/>
        </authorList>
    </citation>
    <scope>NUCLEOTIDE SEQUENCE [LARGE SCALE GENOMIC DNA]</scope>
</reference>